<dbReference type="EMBL" id="CAKMRJ010005523">
    <property type="protein sequence ID" value="CAH1446631.1"/>
    <property type="molecule type" value="Genomic_DNA"/>
</dbReference>
<keyword evidence="2" id="KW-1185">Reference proteome</keyword>
<name>A0AAU9P9N3_9ASTR</name>
<evidence type="ECO:0000313" key="1">
    <source>
        <dbReference type="EMBL" id="CAH1446631.1"/>
    </source>
</evidence>
<sequence length="207" mass="23458">MSASSTPTSSTHLSHTSFINTPQAYPNLHVRASSSLTVTINGDTFEVGASILPQKLPHLELHPYVESQSQGPSKPETFVAITVHHLLPPPNQAISTVSAFTMNHTTTILTNFCHPFLVLFYREPHSGDSSFSLDIWDGQKFLFKTIDSKPETFATIVVHHLLPPPNQAYLYRFLLHCEPHHHRFSIFHIHLPYITENHNRSHNFRSH</sequence>
<proteinExistence type="predicted"/>
<dbReference type="AlphaFoldDB" id="A0AAU9P9N3"/>
<evidence type="ECO:0000313" key="2">
    <source>
        <dbReference type="Proteomes" id="UP001157418"/>
    </source>
</evidence>
<dbReference type="Proteomes" id="UP001157418">
    <property type="component" value="Unassembled WGS sequence"/>
</dbReference>
<reference evidence="1 2" key="1">
    <citation type="submission" date="2022-01" db="EMBL/GenBank/DDBJ databases">
        <authorList>
            <person name="Xiong W."/>
            <person name="Schranz E."/>
        </authorList>
    </citation>
    <scope>NUCLEOTIDE SEQUENCE [LARGE SCALE GENOMIC DNA]</scope>
</reference>
<protein>
    <submittedName>
        <fullName evidence="1">Uncharacterized protein</fullName>
    </submittedName>
</protein>
<accession>A0AAU9P9N3</accession>
<organism evidence="1 2">
    <name type="scientific">Lactuca virosa</name>
    <dbReference type="NCBI Taxonomy" id="75947"/>
    <lineage>
        <taxon>Eukaryota</taxon>
        <taxon>Viridiplantae</taxon>
        <taxon>Streptophyta</taxon>
        <taxon>Embryophyta</taxon>
        <taxon>Tracheophyta</taxon>
        <taxon>Spermatophyta</taxon>
        <taxon>Magnoliopsida</taxon>
        <taxon>eudicotyledons</taxon>
        <taxon>Gunneridae</taxon>
        <taxon>Pentapetalae</taxon>
        <taxon>asterids</taxon>
        <taxon>campanulids</taxon>
        <taxon>Asterales</taxon>
        <taxon>Asteraceae</taxon>
        <taxon>Cichorioideae</taxon>
        <taxon>Cichorieae</taxon>
        <taxon>Lactucinae</taxon>
        <taxon>Lactuca</taxon>
    </lineage>
</organism>
<comment type="caution">
    <text evidence="1">The sequence shown here is derived from an EMBL/GenBank/DDBJ whole genome shotgun (WGS) entry which is preliminary data.</text>
</comment>
<gene>
    <name evidence="1" type="ORF">LVIROSA_LOCUS32310</name>
</gene>